<keyword evidence="1" id="KW-0472">Membrane</keyword>
<keyword evidence="1" id="KW-0812">Transmembrane</keyword>
<comment type="caution">
    <text evidence="2">The sequence shown here is derived from an EMBL/GenBank/DDBJ whole genome shotgun (WGS) entry which is preliminary data.</text>
</comment>
<evidence type="ECO:0000313" key="3">
    <source>
        <dbReference type="Proteomes" id="UP000294743"/>
    </source>
</evidence>
<feature type="transmembrane region" description="Helical" evidence="1">
    <location>
        <begin position="155"/>
        <end position="172"/>
    </location>
</feature>
<organism evidence="2 3">
    <name type="scientific">Breznakia blatticola</name>
    <dbReference type="NCBI Taxonomy" id="1754012"/>
    <lineage>
        <taxon>Bacteria</taxon>
        <taxon>Bacillati</taxon>
        <taxon>Bacillota</taxon>
        <taxon>Erysipelotrichia</taxon>
        <taxon>Erysipelotrichales</taxon>
        <taxon>Erysipelotrichaceae</taxon>
        <taxon>Breznakia</taxon>
    </lineage>
</organism>
<keyword evidence="1" id="KW-1133">Transmembrane helix</keyword>
<keyword evidence="3" id="KW-1185">Reference proteome</keyword>
<dbReference type="RefSeq" id="WP_134168417.1">
    <property type="nucleotide sequence ID" value="NZ_SODD01000007.1"/>
</dbReference>
<dbReference type="EMBL" id="SODD01000007">
    <property type="protein sequence ID" value="TDW24854.1"/>
    <property type="molecule type" value="Genomic_DNA"/>
</dbReference>
<feature type="transmembrane region" description="Helical" evidence="1">
    <location>
        <begin position="92"/>
        <end position="111"/>
    </location>
</feature>
<protein>
    <submittedName>
        <fullName evidence="2">Uncharacterized protein</fullName>
    </submittedName>
</protein>
<evidence type="ECO:0000256" key="1">
    <source>
        <dbReference type="SAM" id="Phobius"/>
    </source>
</evidence>
<name>A0A4V3G8Z7_9FIRM</name>
<reference evidence="2 3" key="1">
    <citation type="submission" date="2019-03" db="EMBL/GenBank/DDBJ databases">
        <title>Genomic Encyclopedia of Type Strains, Phase IV (KMG-IV): sequencing the most valuable type-strain genomes for metagenomic binning, comparative biology and taxonomic classification.</title>
        <authorList>
            <person name="Goeker M."/>
        </authorList>
    </citation>
    <scope>NUCLEOTIDE SEQUENCE [LARGE SCALE GENOMIC DNA]</scope>
    <source>
        <strain evidence="2 3">DSM 28867</strain>
    </source>
</reference>
<evidence type="ECO:0000313" key="2">
    <source>
        <dbReference type="EMBL" id="TDW24854.1"/>
    </source>
</evidence>
<accession>A0A4V3G8Z7</accession>
<dbReference type="AlphaFoldDB" id="A0A4V3G8Z7"/>
<sequence length="202" mass="23829">MDQRMIEAYESEKQALEPKQKAQLESVEQLLFSNKEYREQAYDYLRLTLEDIKAGKTLPKSLKTYISQLKNSGRLHQVSEDEIKQDYEHYRILCMWIAVASLLILQFVKAWLNENYIVSFSVDVIFPIFGAWVLFKNLIGKRKLVEKHKFPKAYYTLDYPVLFVSLVLSVLIRTPFDVSFVLVALIQVFQVHKIKKEFQLIK</sequence>
<feature type="transmembrane region" description="Helical" evidence="1">
    <location>
        <begin position="117"/>
        <end position="135"/>
    </location>
</feature>
<dbReference type="Proteomes" id="UP000294743">
    <property type="component" value="Unassembled WGS sequence"/>
</dbReference>
<dbReference type="OrthoDB" id="1655983at2"/>
<gene>
    <name evidence="2" type="ORF">EDD63_1075</name>
</gene>
<proteinExistence type="predicted"/>